<name>F8IL92_ALIAT</name>
<sequence length="43" mass="5136">MVQLGKYVHRFFNDTSIRITFGFIVFFMSHQSSAFLFRIPLHV</sequence>
<keyword evidence="1" id="KW-0812">Transmembrane</keyword>
<organism evidence="2 3">
    <name type="scientific">Alicyclobacillus acidocaldarius (strain Tc-4-1)</name>
    <name type="common">Bacillus acidocaldarius</name>
    <dbReference type="NCBI Taxonomy" id="1048834"/>
    <lineage>
        <taxon>Bacteria</taxon>
        <taxon>Bacillati</taxon>
        <taxon>Bacillota</taxon>
        <taxon>Bacilli</taxon>
        <taxon>Bacillales</taxon>
        <taxon>Alicyclobacillaceae</taxon>
        <taxon>Alicyclobacillus</taxon>
    </lineage>
</organism>
<keyword evidence="1" id="KW-0472">Membrane</keyword>
<dbReference type="HOGENOM" id="CLU_3228659_0_0_9"/>
<accession>F8IL92</accession>
<keyword evidence="1" id="KW-1133">Transmembrane helix</keyword>
<reference evidence="2 3" key="1">
    <citation type="journal article" date="2011" name="J. Bacteriol.">
        <title>Complete Genome Sequence of Alicyclobacillus acidocaldarius Strain Tc-4-1.</title>
        <authorList>
            <person name="Chen Y."/>
            <person name="He Y."/>
            <person name="Zhang B."/>
            <person name="Yang J."/>
            <person name="Li W."/>
            <person name="Dong Z."/>
            <person name="Hu S."/>
        </authorList>
    </citation>
    <scope>NUCLEOTIDE SEQUENCE [LARGE SCALE GENOMIC DNA]</scope>
    <source>
        <strain evidence="2 3">Tc-4-1</strain>
    </source>
</reference>
<evidence type="ECO:0000256" key="1">
    <source>
        <dbReference type="SAM" id="Phobius"/>
    </source>
</evidence>
<reference evidence="3" key="2">
    <citation type="submission" date="2011-06" db="EMBL/GenBank/DDBJ databases">
        <title>The complete genome sequence of Alicyclobacillus acidocaldarius sp. Tc-4-1.</title>
        <authorList>
            <person name="Chen Y."/>
            <person name="He Y."/>
            <person name="Dong Z."/>
            <person name="Hu S."/>
        </authorList>
    </citation>
    <scope>NUCLEOTIDE SEQUENCE [LARGE SCALE GENOMIC DNA]</scope>
    <source>
        <strain evidence="3">Tc-4-1</strain>
    </source>
</reference>
<proteinExistence type="predicted"/>
<evidence type="ECO:0000313" key="3">
    <source>
        <dbReference type="Proteomes" id="UP000000292"/>
    </source>
</evidence>
<dbReference type="AlphaFoldDB" id="F8IL92"/>
<dbReference type="STRING" id="1048834.TC41_1731"/>
<dbReference type="EMBL" id="CP002902">
    <property type="protein sequence ID" value="AEJ43658.1"/>
    <property type="molecule type" value="Genomic_DNA"/>
</dbReference>
<feature type="transmembrane region" description="Helical" evidence="1">
    <location>
        <begin position="21"/>
        <end position="41"/>
    </location>
</feature>
<evidence type="ECO:0000313" key="2">
    <source>
        <dbReference type="EMBL" id="AEJ43658.1"/>
    </source>
</evidence>
<dbReference type="Proteomes" id="UP000000292">
    <property type="component" value="Chromosome"/>
</dbReference>
<gene>
    <name evidence="2" type="ordered locus">TC41_1731</name>
</gene>
<dbReference type="KEGG" id="aad:TC41_1731"/>
<protein>
    <submittedName>
        <fullName evidence="2">Uncharacterized protein</fullName>
    </submittedName>
</protein>